<dbReference type="RefSeq" id="WP_185270925.1">
    <property type="nucleotide sequence ID" value="NZ_CP055156.1"/>
</dbReference>
<feature type="transmembrane region" description="Helical" evidence="1">
    <location>
        <begin position="122"/>
        <end position="143"/>
    </location>
</feature>
<dbReference type="Proteomes" id="UP000515237">
    <property type="component" value="Chromosome"/>
</dbReference>
<keyword evidence="1" id="KW-0472">Membrane</keyword>
<sequence>MREKLGMQTGIYQLLNIKPAEARVVKQLFLVQFFLGVGTSFLFTSALTLFLATYPIKELPKVSLLAAGLLLVANYGYARLEATLSAKKLLQVIILFSVASIALTWLEATLFSITWLPFFLSAWNMVLYMVIGYAFWGMAAIIFNVRESKRIFSVVGSGDIPAKIIGYAAVAVLAPIIGVINVLAISMVALLVAYYYLQRFNHPVIVAPPHHDHPEHHASTHGHGEHTGLISRFFENNLIFVIAIWSFVGFVLYSLLDYTFLTEIKVKYKTSHELASFLGIYFAVGRVLAMFIKLLFSSRVINRLGLTNSLLITPIVLALVTMYILQTSTPTNTGLIAFGVMVLLSEVLKSAVQEPAFFVLFQPLQPHSRLKGHLITKGYTMPFALLVVGLYAFAFRDSHGDISISFVCYTLILLIAVWSGMVFLIKKEYLHTLIQALKKGYFTGTQLFLTDKPVRELLLAKLNSPKPKEVLVALELLERSGYKQLNQVLLRELNNPDLSIKKYVLSRIKHRHLTAALPVVQQQLASNSSSEIKPDLLQVFYFLSPEQAQEFYNLKNLNFADKKAALLGLASRPDASSLQIVQQEVAALTRSTHEADKLLALEIISTAPHGDFETSLRSLLHDASPIILKKALEAIGQVKAFALWPDVVATAVKQNTPTALQKAILHFGDAIFAPAYLTNLNLPASFAALFIKTAGSVQGPLSTQYLLPYLQKQNELTDLAVNALYRKKISLPDAGKTELTRWLENKLEQTRPKINALTRLRSDSVVELLCQALKSELKQDLEVILQACAILYDRPHLERVMQLIQSRDASRIFNAIEVLELHIPRRYFTPIDALLEFTLENQTNLTSNSSAEIAVRNAVITEILTTTETSFSVWTKSVALYLIPDLQDPELTQILKNPLSQEANFLLRETKQFALSQVAI</sequence>
<dbReference type="SUPFAM" id="SSF48371">
    <property type="entry name" value="ARM repeat"/>
    <property type="match status" value="1"/>
</dbReference>
<feature type="transmembrane region" description="Helical" evidence="1">
    <location>
        <begin position="308"/>
        <end position="325"/>
    </location>
</feature>
<evidence type="ECO:0000313" key="2">
    <source>
        <dbReference type="EMBL" id="QNF34445.1"/>
    </source>
</evidence>
<proteinExistence type="predicted"/>
<keyword evidence="1" id="KW-0812">Transmembrane</keyword>
<keyword evidence="1" id="KW-1133">Transmembrane helix</keyword>
<name>A0A7G7GBB1_9BACT</name>
<dbReference type="KEGG" id="aswu:HUW51_17570"/>
<dbReference type="SUPFAM" id="SSF103473">
    <property type="entry name" value="MFS general substrate transporter"/>
    <property type="match status" value="1"/>
</dbReference>
<dbReference type="AlphaFoldDB" id="A0A7G7GBB1"/>
<feature type="transmembrane region" description="Helical" evidence="1">
    <location>
        <begin position="28"/>
        <end position="56"/>
    </location>
</feature>
<evidence type="ECO:0000256" key="1">
    <source>
        <dbReference type="SAM" id="Phobius"/>
    </source>
</evidence>
<organism evidence="2 3">
    <name type="scientific">Adhaeribacter swui</name>
    <dbReference type="NCBI Taxonomy" id="2086471"/>
    <lineage>
        <taxon>Bacteria</taxon>
        <taxon>Pseudomonadati</taxon>
        <taxon>Bacteroidota</taxon>
        <taxon>Cytophagia</taxon>
        <taxon>Cytophagales</taxon>
        <taxon>Hymenobacteraceae</taxon>
        <taxon>Adhaeribacter</taxon>
    </lineage>
</organism>
<feature type="transmembrane region" description="Helical" evidence="1">
    <location>
        <begin position="62"/>
        <end position="80"/>
    </location>
</feature>
<dbReference type="EMBL" id="CP055156">
    <property type="protein sequence ID" value="QNF34445.1"/>
    <property type="molecule type" value="Genomic_DNA"/>
</dbReference>
<feature type="transmembrane region" description="Helical" evidence="1">
    <location>
        <begin position="92"/>
        <end position="116"/>
    </location>
</feature>
<accession>A0A7G7GBB1</accession>
<feature type="transmembrane region" description="Helical" evidence="1">
    <location>
        <begin position="372"/>
        <end position="394"/>
    </location>
</feature>
<dbReference type="InterPro" id="IPR036259">
    <property type="entry name" value="MFS_trans_sf"/>
</dbReference>
<protein>
    <recommendedName>
        <fullName evidence="4">MFS transporter</fullName>
    </recommendedName>
</protein>
<feature type="transmembrane region" description="Helical" evidence="1">
    <location>
        <begin position="238"/>
        <end position="256"/>
    </location>
</feature>
<keyword evidence="3" id="KW-1185">Reference proteome</keyword>
<feature type="transmembrane region" description="Helical" evidence="1">
    <location>
        <begin position="164"/>
        <end position="197"/>
    </location>
</feature>
<gene>
    <name evidence="2" type="ORF">HUW51_17570</name>
</gene>
<feature type="transmembrane region" description="Helical" evidence="1">
    <location>
        <begin position="406"/>
        <end position="425"/>
    </location>
</feature>
<reference evidence="2 3" key="1">
    <citation type="journal article" date="2018" name="Int. J. Syst. Evol. Microbiol.">
        <title>Adhaeribacter swui sp. nov., isolated from wet mud.</title>
        <authorList>
            <person name="Kim D.U."/>
            <person name="Kim K.W."/>
            <person name="Kang M.S."/>
            <person name="Kim J.Y."/>
            <person name="Jang J.H."/>
            <person name="Kim M.K."/>
        </authorList>
    </citation>
    <scope>NUCLEOTIDE SEQUENCE [LARGE SCALE GENOMIC DNA]</scope>
    <source>
        <strain evidence="2 3">KCTC 52873</strain>
    </source>
</reference>
<dbReference type="InterPro" id="IPR016024">
    <property type="entry name" value="ARM-type_fold"/>
</dbReference>
<feature type="transmembrane region" description="Helical" evidence="1">
    <location>
        <begin position="277"/>
        <end position="296"/>
    </location>
</feature>
<evidence type="ECO:0008006" key="4">
    <source>
        <dbReference type="Google" id="ProtNLM"/>
    </source>
</evidence>
<evidence type="ECO:0000313" key="3">
    <source>
        <dbReference type="Proteomes" id="UP000515237"/>
    </source>
</evidence>